<name>A0A7X1TIU6_9BURK</name>
<feature type="transmembrane region" description="Helical" evidence="1">
    <location>
        <begin position="77"/>
        <end position="98"/>
    </location>
</feature>
<keyword evidence="1" id="KW-1133">Transmembrane helix</keyword>
<reference evidence="2 3" key="1">
    <citation type="submission" date="2019-10" db="EMBL/GenBank/DDBJ databases">
        <title>Paraburkholderia sp. isolated from nodules of Mimosa pudica from Brazilian Atlantic Forest soils.</title>
        <authorList>
            <person name="Paulitsch F."/>
            <person name="Hungria M."/>
            <person name="Dall'Agnol R."/>
        </authorList>
    </citation>
    <scope>NUCLEOTIDE SEQUENCE [LARGE SCALE GENOMIC DNA]</scope>
    <source>
        <strain evidence="2 3">CNPSo 3157</strain>
    </source>
</reference>
<comment type="caution">
    <text evidence="2">The sequence shown here is derived from an EMBL/GenBank/DDBJ whole genome shotgun (WGS) entry which is preliminary data.</text>
</comment>
<proteinExistence type="predicted"/>
<organism evidence="2 3">
    <name type="scientific">Paraburkholderia franconis</name>
    <dbReference type="NCBI Taxonomy" id="2654983"/>
    <lineage>
        <taxon>Bacteria</taxon>
        <taxon>Pseudomonadati</taxon>
        <taxon>Pseudomonadota</taxon>
        <taxon>Betaproteobacteria</taxon>
        <taxon>Burkholderiales</taxon>
        <taxon>Burkholderiaceae</taxon>
        <taxon>Paraburkholderia</taxon>
    </lineage>
</organism>
<dbReference type="Proteomes" id="UP000484381">
    <property type="component" value="Unassembled WGS sequence"/>
</dbReference>
<protein>
    <recommendedName>
        <fullName evidence="4">O-antigen ligase domain-containing protein</fullName>
    </recommendedName>
</protein>
<evidence type="ECO:0000313" key="3">
    <source>
        <dbReference type="Proteomes" id="UP000484381"/>
    </source>
</evidence>
<feature type="transmembrane region" description="Helical" evidence="1">
    <location>
        <begin position="44"/>
        <end position="65"/>
    </location>
</feature>
<keyword evidence="1" id="KW-0812">Transmembrane</keyword>
<keyword evidence="1" id="KW-0472">Membrane</keyword>
<feature type="transmembrane region" description="Helical" evidence="1">
    <location>
        <begin position="200"/>
        <end position="218"/>
    </location>
</feature>
<feature type="transmembrane region" description="Helical" evidence="1">
    <location>
        <begin position="249"/>
        <end position="267"/>
    </location>
</feature>
<feature type="transmembrane region" description="Helical" evidence="1">
    <location>
        <begin position="135"/>
        <end position="155"/>
    </location>
</feature>
<sequence>MRGFTKRNRITLTSAVFAIGMVLSPIADFLSVRASYGFEDAGDSGRYSLLVRGGMVFGLILVMLMRKRMKTSSLRTAFFAIAAIAVSTVAWALGGISIGEYLQQSVLVLKVFSFFVFFAALSGMDDRQIEGLQSLIRLSLLVYALSIVAGAVFSIDLFRSYWGDTQIRSGYKGIIYAQNEASALMIVGLAYGLQRVLRSGWTLFNAFLTGSIFIASLLVGTKAAAIGALMTTCSYLYARYSLMRATLQAATVISLVAGAAISVYLTSQNVRDAVDLSVRYFTYQHEHANGERFLTVLLSGRNVKFSKIWDDVSQKGFVPLLTGGYPVVRYLIEIDVLDLTLALGLPVFTLYLCWLGKAFIHRSRGCIQRFGKLFFIVLMATAATAGHILVSALVGPYLAIIAVYLSRAGRTVKPVTRNPLP</sequence>
<dbReference type="EMBL" id="WHNP01000034">
    <property type="protein sequence ID" value="MPW20863.1"/>
    <property type="molecule type" value="Genomic_DNA"/>
</dbReference>
<feature type="transmembrane region" description="Helical" evidence="1">
    <location>
        <begin position="372"/>
        <end position="405"/>
    </location>
</feature>
<evidence type="ECO:0000313" key="2">
    <source>
        <dbReference type="EMBL" id="MPW20863.1"/>
    </source>
</evidence>
<gene>
    <name evidence="2" type="ORF">GCT13_29350</name>
</gene>
<feature type="transmembrane region" description="Helical" evidence="1">
    <location>
        <begin position="12"/>
        <end position="32"/>
    </location>
</feature>
<evidence type="ECO:0008006" key="4">
    <source>
        <dbReference type="Google" id="ProtNLM"/>
    </source>
</evidence>
<feature type="transmembrane region" description="Helical" evidence="1">
    <location>
        <begin position="104"/>
        <end position="123"/>
    </location>
</feature>
<dbReference type="AlphaFoldDB" id="A0A7X1TIU6"/>
<accession>A0A7X1TIU6</accession>
<feature type="transmembrane region" description="Helical" evidence="1">
    <location>
        <begin position="339"/>
        <end position="360"/>
    </location>
</feature>
<keyword evidence="3" id="KW-1185">Reference proteome</keyword>
<evidence type="ECO:0000256" key="1">
    <source>
        <dbReference type="SAM" id="Phobius"/>
    </source>
</evidence>